<organism evidence="1 2">
    <name type="scientific">Geomobilimonas luticola</name>
    <dbReference type="NCBI Taxonomy" id="1114878"/>
    <lineage>
        <taxon>Bacteria</taxon>
        <taxon>Pseudomonadati</taxon>
        <taxon>Thermodesulfobacteriota</taxon>
        <taxon>Desulfuromonadia</taxon>
        <taxon>Geobacterales</taxon>
        <taxon>Geobacteraceae</taxon>
        <taxon>Geomobilimonas</taxon>
    </lineage>
</organism>
<comment type="caution">
    <text evidence="1">The sequence shown here is derived from an EMBL/GenBank/DDBJ whole genome shotgun (WGS) entry which is preliminary data.</text>
</comment>
<dbReference type="EMBL" id="JAHCVK010000004">
    <property type="protein sequence ID" value="MBT0653692.1"/>
    <property type="molecule type" value="Genomic_DNA"/>
</dbReference>
<name>A0ABS5SE98_9BACT</name>
<protein>
    <submittedName>
        <fullName evidence="1">Uncharacterized protein</fullName>
    </submittedName>
</protein>
<proteinExistence type="predicted"/>
<dbReference type="RefSeq" id="WP_214175684.1">
    <property type="nucleotide sequence ID" value="NZ_JAHCVK010000004.1"/>
</dbReference>
<accession>A0ABS5SE98</accession>
<gene>
    <name evidence="1" type="ORF">KI810_11545</name>
</gene>
<reference evidence="1 2" key="1">
    <citation type="submission" date="2021-05" db="EMBL/GenBank/DDBJ databases">
        <title>The draft genome of Geobacter luticola JCM 17780.</title>
        <authorList>
            <person name="Xu Z."/>
            <person name="Masuda Y."/>
            <person name="Itoh H."/>
            <person name="Senoo K."/>
        </authorList>
    </citation>
    <scope>NUCLEOTIDE SEQUENCE [LARGE SCALE GENOMIC DNA]</scope>
    <source>
        <strain evidence="1 2">JCM 17780</strain>
    </source>
</reference>
<keyword evidence="2" id="KW-1185">Reference proteome</keyword>
<evidence type="ECO:0000313" key="1">
    <source>
        <dbReference type="EMBL" id="MBT0653692.1"/>
    </source>
</evidence>
<dbReference type="Proteomes" id="UP000756860">
    <property type="component" value="Unassembled WGS sequence"/>
</dbReference>
<evidence type="ECO:0000313" key="2">
    <source>
        <dbReference type="Proteomes" id="UP000756860"/>
    </source>
</evidence>
<sequence length="137" mass="14860">MSIFRMNSSLLQTGTLYHVRALASKEQLGRSAAGDGSFAGNGYGKGPHLRALPFSDITHLFAECAAVGDDYRVTDICRCIGPDTAATTGECGVRCHVPAFGRVLDVTDFSISHAAFHDLTHLSGKTFFLIQLYTRQY</sequence>